<dbReference type="RefSeq" id="WP_117781197.1">
    <property type="nucleotide sequence ID" value="NZ_CP060632.1"/>
</dbReference>
<feature type="signal peptide" evidence="3">
    <location>
        <begin position="1"/>
        <end position="25"/>
    </location>
</feature>
<organism evidence="5 6">
    <name type="scientific">Wujia chipingensis</name>
    <dbReference type="NCBI Taxonomy" id="2763670"/>
    <lineage>
        <taxon>Bacteria</taxon>
        <taxon>Bacillati</taxon>
        <taxon>Bacillota</taxon>
        <taxon>Clostridia</taxon>
        <taxon>Lachnospirales</taxon>
        <taxon>Lachnospiraceae</taxon>
        <taxon>Wujia</taxon>
    </lineage>
</organism>
<dbReference type="PROSITE" id="PS50198">
    <property type="entry name" value="PPIC_PPIASE_2"/>
    <property type="match status" value="1"/>
</dbReference>
<feature type="chain" id="PRO_5039127216" evidence="3">
    <location>
        <begin position="26"/>
        <end position="379"/>
    </location>
</feature>
<feature type="region of interest" description="Disordered" evidence="2">
    <location>
        <begin position="28"/>
        <end position="47"/>
    </location>
</feature>
<dbReference type="Pfam" id="PF00639">
    <property type="entry name" value="Rotamase"/>
    <property type="match status" value="1"/>
</dbReference>
<keyword evidence="1" id="KW-0697">Rotamase</keyword>
<dbReference type="KEGG" id="wcp:H9Q76_03350"/>
<feature type="domain" description="PpiC" evidence="4">
    <location>
        <begin position="222"/>
        <end position="302"/>
    </location>
</feature>
<sequence length="379" mass="41466">MIKGKKYLKKQAVASVLALSMAAASLTGCSNGLSSSKKESSNVGTMTQEEASTTKVMVIGDYDIYMDELLVYAIQAMVTNNGTLASVKANPDTYKEQTLSLIRTTKILYDVTQHNDVTLDDSDMETTNNTIDNFLGSMPDGLLEKYGISEDVVRKVFTEQTYVSKFENDIKNDMGKKVQSDIEEKVKDYNFTIFDYILFPTVETTEDDVPATNTDGSYKYVSDDAKEKAKENAEALLEELKAGGDAASLAQKYGVSNYYFERTGYVGSFTDSVNKAVENLKAGECSGVLEEELGYAVIHMKSDHDEELLKNYAYAVASDTVDSQFEKLETQWLSSIEVDPEKDMEGTVWADYDLSGLAQSLADGGLLNGASSTSSAGSN</sequence>
<dbReference type="GO" id="GO:0003755">
    <property type="term" value="F:peptidyl-prolyl cis-trans isomerase activity"/>
    <property type="evidence" value="ECO:0007669"/>
    <property type="project" value="UniProtKB-KW"/>
</dbReference>
<keyword evidence="1 5" id="KW-0413">Isomerase</keyword>
<gene>
    <name evidence="5" type="ORF">H9Q76_03350</name>
</gene>
<dbReference type="Proteomes" id="UP000515819">
    <property type="component" value="Chromosome"/>
</dbReference>
<dbReference type="PROSITE" id="PS51257">
    <property type="entry name" value="PROKAR_LIPOPROTEIN"/>
    <property type="match status" value="1"/>
</dbReference>
<evidence type="ECO:0000259" key="4">
    <source>
        <dbReference type="PROSITE" id="PS50198"/>
    </source>
</evidence>
<dbReference type="EMBL" id="CP060632">
    <property type="protein sequence ID" value="QNM00338.1"/>
    <property type="molecule type" value="Genomic_DNA"/>
</dbReference>
<reference evidence="5 6" key="1">
    <citation type="submission" date="2020-08" db="EMBL/GenBank/DDBJ databases">
        <authorList>
            <person name="Liu C."/>
            <person name="Sun Q."/>
        </authorList>
    </citation>
    <scope>NUCLEOTIDE SEQUENCE [LARGE SCALE GENOMIC DNA]</scope>
    <source>
        <strain evidence="5 6">NSJ-4</strain>
    </source>
</reference>
<dbReference type="Gene3D" id="3.10.50.40">
    <property type="match status" value="1"/>
</dbReference>
<dbReference type="SUPFAM" id="SSF54534">
    <property type="entry name" value="FKBP-like"/>
    <property type="match status" value="1"/>
</dbReference>
<dbReference type="InterPro" id="IPR046357">
    <property type="entry name" value="PPIase_dom_sf"/>
</dbReference>
<keyword evidence="3" id="KW-0732">Signal</keyword>
<evidence type="ECO:0000313" key="5">
    <source>
        <dbReference type="EMBL" id="QNM00338.1"/>
    </source>
</evidence>
<name>A0A7G9FP56_9FIRM</name>
<dbReference type="AlphaFoldDB" id="A0A7G9FP56"/>
<evidence type="ECO:0000313" key="6">
    <source>
        <dbReference type="Proteomes" id="UP000515819"/>
    </source>
</evidence>
<evidence type="ECO:0000256" key="3">
    <source>
        <dbReference type="SAM" id="SignalP"/>
    </source>
</evidence>
<protein>
    <submittedName>
        <fullName evidence="5">Peptidylprolyl isomerase</fullName>
    </submittedName>
</protein>
<evidence type="ECO:0000256" key="1">
    <source>
        <dbReference type="PROSITE-ProRule" id="PRU00278"/>
    </source>
</evidence>
<proteinExistence type="predicted"/>
<accession>A0A7G9FP56</accession>
<keyword evidence="6" id="KW-1185">Reference proteome</keyword>
<evidence type="ECO:0000256" key="2">
    <source>
        <dbReference type="SAM" id="MobiDB-lite"/>
    </source>
</evidence>
<dbReference type="InterPro" id="IPR000297">
    <property type="entry name" value="PPIase_PpiC"/>
</dbReference>